<keyword evidence="4" id="KW-1185">Reference proteome</keyword>
<dbReference type="Proteomes" id="UP000663854">
    <property type="component" value="Unassembled WGS sequence"/>
</dbReference>
<dbReference type="AlphaFoldDB" id="A0A814QCJ0"/>
<reference evidence="1" key="1">
    <citation type="submission" date="2021-02" db="EMBL/GenBank/DDBJ databases">
        <authorList>
            <person name="Nowell W R."/>
        </authorList>
    </citation>
    <scope>NUCLEOTIDE SEQUENCE</scope>
</reference>
<gene>
    <name evidence="2" type="ORF">JXQ802_LOCUS31195</name>
    <name evidence="1" type="ORF">PYM288_LOCUS20536</name>
</gene>
<dbReference type="Proteomes" id="UP000663870">
    <property type="component" value="Unassembled WGS sequence"/>
</dbReference>
<dbReference type="EMBL" id="CAJNOL010001306">
    <property type="protein sequence ID" value="CAF1333603.1"/>
    <property type="molecule type" value="Genomic_DNA"/>
</dbReference>
<evidence type="ECO:0000313" key="3">
    <source>
        <dbReference type="Proteomes" id="UP000663854"/>
    </source>
</evidence>
<accession>A0A814QCJ0</accession>
<protein>
    <submittedName>
        <fullName evidence="1">Uncharacterized protein</fullName>
    </submittedName>
</protein>
<evidence type="ECO:0000313" key="2">
    <source>
        <dbReference type="EMBL" id="CAF1333603.1"/>
    </source>
</evidence>
<dbReference type="EMBL" id="CAJNOH010000754">
    <property type="protein sequence ID" value="CAF1117793.1"/>
    <property type="molecule type" value="Genomic_DNA"/>
</dbReference>
<proteinExistence type="predicted"/>
<name>A0A814QCJ0_9BILA</name>
<sequence>MTLLCPYMKFVQIKQLNMNIELFLRMLLKDIYNNNFCYIRSLCFHIPAADDLMIDNLKQMIKDEQLLFQFAIERIIDNIYLKWT</sequence>
<comment type="caution">
    <text evidence="1">The sequence shown here is derived from an EMBL/GenBank/DDBJ whole genome shotgun (WGS) entry which is preliminary data.</text>
</comment>
<evidence type="ECO:0000313" key="1">
    <source>
        <dbReference type="EMBL" id="CAF1117793.1"/>
    </source>
</evidence>
<evidence type="ECO:0000313" key="4">
    <source>
        <dbReference type="Proteomes" id="UP000663870"/>
    </source>
</evidence>
<organism evidence="1 3">
    <name type="scientific">Rotaria sordida</name>
    <dbReference type="NCBI Taxonomy" id="392033"/>
    <lineage>
        <taxon>Eukaryota</taxon>
        <taxon>Metazoa</taxon>
        <taxon>Spiralia</taxon>
        <taxon>Gnathifera</taxon>
        <taxon>Rotifera</taxon>
        <taxon>Eurotatoria</taxon>
        <taxon>Bdelloidea</taxon>
        <taxon>Philodinida</taxon>
        <taxon>Philodinidae</taxon>
        <taxon>Rotaria</taxon>
    </lineage>
</organism>